<dbReference type="InterPro" id="IPR006439">
    <property type="entry name" value="HAD-SF_hydro_IA"/>
</dbReference>
<accession>A0A4R2HHU4</accession>
<gene>
    <name evidence="4" type="ORF">EV652_106503</name>
</gene>
<dbReference type="Proteomes" id="UP000294508">
    <property type="component" value="Unassembled WGS sequence"/>
</dbReference>
<dbReference type="NCBIfam" id="TIGR01549">
    <property type="entry name" value="HAD-SF-IA-v1"/>
    <property type="match status" value="1"/>
</dbReference>
<dbReference type="PANTHER" id="PTHR46470:SF4">
    <property type="entry name" value="5-AMINO-6-(5-PHOSPHO-D-RIBITYLAMINO)URACIL PHOSPHATASE YIGB"/>
    <property type="match status" value="1"/>
</dbReference>
<keyword evidence="5" id="KW-1185">Reference proteome</keyword>
<keyword evidence="2 4" id="KW-0378">Hydrolase</keyword>
<dbReference type="InterPro" id="IPR036412">
    <property type="entry name" value="HAD-like_sf"/>
</dbReference>
<dbReference type="GO" id="GO:0044281">
    <property type="term" value="P:small molecule metabolic process"/>
    <property type="evidence" value="ECO:0007669"/>
    <property type="project" value="UniProtKB-ARBA"/>
</dbReference>
<dbReference type="Gene3D" id="3.40.50.1000">
    <property type="entry name" value="HAD superfamily/HAD-like"/>
    <property type="match status" value="1"/>
</dbReference>
<dbReference type="EMBL" id="SLWN01000006">
    <property type="protein sequence ID" value="TCO28517.1"/>
    <property type="molecule type" value="Genomic_DNA"/>
</dbReference>
<comment type="caution">
    <text evidence="4">The sequence shown here is derived from an EMBL/GenBank/DDBJ whole genome shotgun (WGS) entry which is preliminary data.</text>
</comment>
<dbReference type="PANTHER" id="PTHR46470">
    <property type="entry name" value="N-ACYLNEURAMINATE-9-PHOSPHATASE"/>
    <property type="match status" value="1"/>
</dbReference>
<dbReference type="AlphaFoldDB" id="A0A4R2HHU4"/>
<evidence type="ECO:0000256" key="1">
    <source>
        <dbReference type="ARBA" id="ARBA00001946"/>
    </source>
</evidence>
<name>A0A4R2HHU4_9ACTN</name>
<evidence type="ECO:0000313" key="4">
    <source>
        <dbReference type="EMBL" id="TCO28517.1"/>
    </source>
</evidence>
<reference evidence="4 5" key="1">
    <citation type="journal article" date="2015" name="Stand. Genomic Sci.">
        <title>Genomic Encyclopedia of Bacterial and Archaeal Type Strains, Phase III: the genomes of soil and plant-associated and newly described type strains.</title>
        <authorList>
            <person name="Whitman W.B."/>
            <person name="Woyke T."/>
            <person name="Klenk H.P."/>
            <person name="Zhou Y."/>
            <person name="Lilburn T.G."/>
            <person name="Beck B.J."/>
            <person name="De Vos P."/>
            <person name="Vandamme P."/>
            <person name="Eisen J.A."/>
            <person name="Garrity G."/>
            <person name="Hugenholtz P."/>
            <person name="Kyrpides N.C."/>
        </authorList>
    </citation>
    <scope>NUCLEOTIDE SEQUENCE [LARGE SCALE GENOMIC DNA]</scope>
    <source>
        <strain evidence="4 5">VKM Ac-2572</strain>
    </source>
</reference>
<evidence type="ECO:0000256" key="2">
    <source>
        <dbReference type="ARBA" id="ARBA00022801"/>
    </source>
</evidence>
<evidence type="ECO:0000313" key="5">
    <source>
        <dbReference type="Proteomes" id="UP000294508"/>
    </source>
</evidence>
<dbReference type="Gene3D" id="1.20.120.1600">
    <property type="match status" value="1"/>
</dbReference>
<keyword evidence="3" id="KW-0460">Magnesium</keyword>
<dbReference type="NCBIfam" id="TIGR01509">
    <property type="entry name" value="HAD-SF-IA-v3"/>
    <property type="match status" value="1"/>
</dbReference>
<evidence type="ECO:0000256" key="3">
    <source>
        <dbReference type="ARBA" id="ARBA00022842"/>
    </source>
</evidence>
<dbReference type="Pfam" id="PF00702">
    <property type="entry name" value="Hydrolase"/>
    <property type="match status" value="1"/>
</dbReference>
<dbReference type="SFLD" id="SFLDS00003">
    <property type="entry name" value="Haloacid_Dehalogenase"/>
    <property type="match status" value="1"/>
</dbReference>
<protein>
    <submittedName>
        <fullName evidence="4">Putative hydrolase of the HAD superfamily</fullName>
    </submittedName>
</protein>
<dbReference type="InterPro" id="IPR051400">
    <property type="entry name" value="HAD-like_hydrolase"/>
</dbReference>
<dbReference type="GO" id="GO:0016787">
    <property type="term" value="F:hydrolase activity"/>
    <property type="evidence" value="ECO:0007669"/>
    <property type="project" value="UniProtKB-KW"/>
</dbReference>
<proteinExistence type="predicted"/>
<dbReference type="SUPFAM" id="SSF56784">
    <property type="entry name" value="HAD-like"/>
    <property type="match status" value="1"/>
</dbReference>
<comment type="cofactor">
    <cofactor evidence="1">
        <name>Mg(2+)</name>
        <dbReference type="ChEBI" id="CHEBI:18420"/>
    </cofactor>
</comment>
<dbReference type="SFLD" id="SFLDG01135">
    <property type="entry name" value="C1.5.6:_HAD__Beta-PGM__Phospha"/>
    <property type="match status" value="1"/>
</dbReference>
<dbReference type="SFLD" id="SFLDG01129">
    <property type="entry name" value="C1.5:_HAD__Beta-PGM__Phosphata"/>
    <property type="match status" value="1"/>
</dbReference>
<dbReference type="PRINTS" id="PR00413">
    <property type="entry name" value="HADHALOGNASE"/>
</dbReference>
<dbReference type="OrthoDB" id="9810501at2"/>
<organism evidence="4 5">
    <name type="scientific">Kribbella steppae</name>
    <dbReference type="NCBI Taxonomy" id="2512223"/>
    <lineage>
        <taxon>Bacteria</taxon>
        <taxon>Bacillati</taxon>
        <taxon>Actinomycetota</taxon>
        <taxon>Actinomycetes</taxon>
        <taxon>Propionibacteriales</taxon>
        <taxon>Kribbellaceae</taxon>
        <taxon>Kribbella</taxon>
    </lineage>
</organism>
<sequence length="235" mass="25864">MSSALPDTTLQAVLFDLDGTLVDQQSAAAAAVVEWAAEHGITDSAVADRWAELSEQHYMRYQRRELTFPEQRRQRVRAFLDVTVSDDKADELFLGYLRRYEAGWTLFEDAVPALRQVRAAGLAAVVFTNGNEDHQRYKIDRLGLADEVDVLISSETLPAGKPDPRAFLQTVDRLGLTPSDVLMVGDSLEKDVRGALAVGIDAVLVDRYDAHAEAGVRRIRSLHELSVVSSPVSGS</sequence>
<dbReference type="InterPro" id="IPR023214">
    <property type="entry name" value="HAD_sf"/>
</dbReference>